<keyword evidence="5 8" id="KW-0658">Purine biosynthesis</keyword>
<dbReference type="Gene3D" id="3.30.200.20">
    <property type="entry name" value="Phosphorylase Kinase, domain 1"/>
    <property type="match status" value="1"/>
</dbReference>
<dbReference type="GO" id="GO:0004639">
    <property type="term" value="F:phosphoribosylaminoimidazolesuccinocarboxamide synthase activity"/>
    <property type="evidence" value="ECO:0007669"/>
    <property type="project" value="UniProtKB-UniRule"/>
</dbReference>
<evidence type="ECO:0000256" key="1">
    <source>
        <dbReference type="ARBA" id="ARBA00004672"/>
    </source>
</evidence>
<organism evidence="10">
    <name type="scientific">uncultured Desulfovibrio sp</name>
    <dbReference type="NCBI Taxonomy" id="167968"/>
    <lineage>
        <taxon>Bacteria</taxon>
        <taxon>Pseudomonadati</taxon>
        <taxon>Thermodesulfobacteriota</taxon>
        <taxon>Desulfovibrionia</taxon>
        <taxon>Desulfovibrionales</taxon>
        <taxon>Desulfovibrionaceae</taxon>
        <taxon>Desulfovibrio</taxon>
        <taxon>environmental samples</taxon>
    </lineage>
</organism>
<dbReference type="GO" id="GO:0005524">
    <property type="term" value="F:ATP binding"/>
    <property type="evidence" value="ECO:0007669"/>
    <property type="project" value="UniProtKB-KW"/>
</dbReference>
<evidence type="ECO:0000256" key="6">
    <source>
        <dbReference type="ARBA" id="ARBA00022840"/>
    </source>
</evidence>
<dbReference type="PANTHER" id="PTHR43700">
    <property type="entry name" value="PHOSPHORIBOSYLAMINOIMIDAZOLE-SUCCINOCARBOXAMIDE SYNTHASE"/>
    <property type="match status" value="1"/>
</dbReference>
<proteinExistence type="inferred from homology"/>
<dbReference type="GO" id="GO:0006189">
    <property type="term" value="P:'de novo' IMP biosynthetic process"/>
    <property type="evidence" value="ECO:0007669"/>
    <property type="project" value="UniProtKB-UniRule"/>
</dbReference>
<comment type="catalytic activity">
    <reaction evidence="7 8">
        <text>5-amino-1-(5-phospho-D-ribosyl)imidazole-4-carboxylate + L-aspartate + ATP = (2S)-2-[5-amino-1-(5-phospho-beta-D-ribosyl)imidazole-4-carboxamido]succinate + ADP + phosphate + 2 H(+)</text>
        <dbReference type="Rhea" id="RHEA:22628"/>
        <dbReference type="ChEBI" id="CHEBI:15378"/>
        <dbReference type="ChEBI" id="CHEBI:29991"/>
        <dbReference type="ChEBI" id="CHEBI:30616"/>
        <dbReference type="ChEBI" id="CHEBI:43474"/>
        <dbReference type="ChEBI" id="CHEBI:58443"/>
        <dbReference type="ChEBI" id="CHEBI:77657"/>
        <dbReference type="ChEBI" id="CHEBI:456216"/>
        <dbReference type="EC" id="6.3.2.6"/>
    </reaction>
</comment>
<evidence type="ECO:0000256" key="8">
    <source>
        <dbReference type="HAMAP-Rule" id="MF_00137"/>
    </source>
</evidence>
<dbReference type="CDD" id="cd01414">
    <property type="entry name" value="SAICAR_synt_Sc"/>
    <property type="match status" value="1"/>
</dbReference>
<dbReference type="AlphaFoldDB" id="A0A212KZ80"/>
<dbReference type="InterPro" id="IPR001636">
    <property type="entry name" value="SAICAR_synth"/>
</dbReference>
<dbReference type="InterPro" id="IPR028923">
    <property type="entry name" value="SAICAR_synt/ADE2_N"/>
</dbReference>
<dbReference type="Pfam" id="PF01259">
    <property type="entry name" value="SAICAR_synt"/>
    <property type="match status" value="1"/>
</dbReference>
<dbReference type="InterPro" id="IPR018236">
    <property type="entry name" value="SAICAR_synthetase_CS"/>
</dbReference>
<dbReference type="RefSeq" id="WP_179979383.1">
    <property type="nucleotide sequence ID" value="NZ_LT608333.1"/>
</dbReference>
<dbReference type="HAMAP" id="MF_00137">
    <property type="entry name" value="SAICAR_synth"/>
    <property type="match status" value="1"/>
</dbReference>
<accession>A0A212KZ80</accession>
<dbReference type="FunFam" id="3.30.470.20:FF:000015">
    <property type="entry name" value="Phosphoribosylaminoimidazole-succinocarboxamide synthase"/>
    <property type="match status" value="1"/>
</dbReference>
<evidence type="ECO:0000313" key="10">
    <source>
        <dbReference type="EMBL" id="SCM70615.1"/>
    </source>
</evidence>
<dbReference type="PANTHER" id="PTHR43700:SF1">
    <property type="entry name" value="PHOSPHORIBOSYLAMINOIMIDAZOLE-SUCCINOCARBOXAMIDE SYNTHASE"/>
    <property type="match status" value="1"/>
</dbReference>
<evidence type="ECO:0000256" key="2">
    <source>
        <dbReference type="ARBA" id="ARBA00010190"/>
    </source>
</evidence>
<keyword evidence="3 8" id="KW-0436">Ligase</keyword>
<evidence type="ECO:0000256" key="7">
    <source>
        <dbReference type="ARBA" id="ARBA00048475"/>
    </source>
</evidence>
<evidence type="ECO:0000256" key="5">
    <source>
        <dbReference type="ARBA" id="ARBA00022755"/>
    </source>
</evidence>
<comment type="similarity">
    <text evidence="2 8">Belongs to the SAICAR synthetase family.</text>
</comment>
<dbReference type="NCBIfam" id="TIGR00081">
    <property type="entry name" value="purC"/>
    <property type="match status" value="1"/>
</dbReference>
<gene>
    <name evidence="8 10" type="primary">purC</name>
    <name evidence="10" type="ORF">KL86DES1_10516</name>
</gene>
<protein>
    <recommendedName>
        <fullName evidence="8">Phosphoribosylaminoimidazole-succinocarboxamide synthase</fullName>
        <ecNumber evidence="8">6.3.2.6</ecNumber>
    </recommendedName>
    <alternativeName>
        <fullName evidence="8">SAICAR synthetase</fullName>
    </alternativeName>
</protein>
<name>A0A212KZ80_9BACT</name>
<dbReference type="Gene3D" id="3.30.470.20">
    <property type="entry name" value="ATP-grasp fold, B domain"/>
    <property type="match status" value="1"/>
</dbReference>
<evidence type="ECO:0000256" key="3">
    <source>
        <dbReference type="ARBA" id="ARBA00022598"/>
    </source>
</evidence>
<dbReference type="EC" id="6.3.2.6" evidence="8"/>
<reference evidence="10" key="1">
    <citation type="submission" date="2016-08" db="EMBL/GenBank/DDBJ databases">
        <authorList>
            <person name="Seilhamer J.J."/>
        </authorList>
    </citation>
    <scope>NUCLEOTIDE SEQUENCE</scope>
    <source>
        <strain evidence="10">86-1</strain>
    </source>
</reference>
<evidence type="ECO:0000259" key="9">
    <source>
        <dbReference type="Pfam" id="PF01259"/>
    </source>
</evidence>
<dbReference type="NCBIfam" id="NF010568">
    <property type="entry name" value="PRK13961.1"/>
    <property type="match status" value="1"/>
</dbReference>
<dbReference type="GO" id="GO:0005737">
    <property type="term" value="C:cytoplasm"/>
    <property type="evidence" value="ECO:0007669"/>
    <property type="project" value="TreeGrafter"/>
</dbReference>
<feature type="domain" description="SAICAR synthetase/ADE2 N-terminal" evidence="9">
    <location>
        <begin position="15"/>
        <end position="266"/>
    </location>
</feature>
<dbReference type="EMBL" id="FMJC01000001">
    <property type="protein sequence ID" value="SCM70615.1"/>
    <property type="molecule type" value="Genomic_DNA"/>
</dbReference>
<keyword evidence="4 8" id="KW-0547">Nucleotide-binding</keyword>
<comment type="pathway">
    <text evidence="1 8">Purine metabolism; IMP biosynthesis via de novo pathway; 5-amino-1-(5-phospho-D-ribosyl)imidazole-4-carboxamide from 5-amino-1-(5-phospho-D-ribosyl)imidazole-4-carboxylate: step 1/2.</text>
</comment>
<evidence type="ECO:0000256" key="4">
    <source>
        <dbReference type="ARBA" id="ARBA00022741"/>
    </source>
</evidence>
<sequence length="293" mass="33041">MKVVVKTDISAYPLLSRGKVRDIYNVDEKTLLIVTTDRMSAFDVIMNEPIPYKGVILNQITLFWMDRFKHIIPNHLLESDVNRFPAELAPWKDELEGRSVLVRKASPLPVECIVRGYITGSGWKDYQATGSLCGYALPANLRESDKLEPAIFTPSTKAELGQHDENISVAQAAQLMGEDLARKVEETSLAIYEAGRAYAAGRGIIVADTKFEFGMIDGKLHLIDEVLTPDSSRFWPADQYKPGQGQPSFDKQYLRNWLKKQPWNMQPPPPPLPEEVITATANKYKEAYEILTK</sequence>
<dbReference type="UniPathway" id="UPA00074">
    <property type="reaction ID" value="UER00131"/>
</dbReference>
<keyword evidence="6 8" id="KW-0067">ATP-binding</keyword>
<dbReference type="PROSITE" id="PS01057">
    <property type="entry name" value="SAICAR_SYNTHETASE_1"/>
    <property type="match status" value="1"/>
</dbReference>
<dbReference type="SUPFAM" id="SSF56104">
    <property type="entry name" value="SAICAR synthase-like"/>
    <property type="match status" value="1"/>
</dbReference>